<keyword evidence="2" id="KW-1185">Reference proteome</keyword>
<dbReference type="EMBL" id="JH597761">
    <property type="protein sequence ID" value="EHP69833.1"/>
    <property type="molecule type" value="Genomic_DNA"/>
</dbReference>
<dbReference type="STRING" id="671065.MetMK1DRAFT_00003350"/>
<name>H2C4P1_9CREN</name>
<dbReference type="Gene3D" id="3.40.33.10">
    <property type="entry name" value="CAP"/>
    <property type="match status" value="1"/>
</dbReference>
<protein>
    <recommendedName>
        <fullName evidence="3">SCP domain-containing protein</fullName>
    </recommendedName>
</protein>
<dbReference type="RefSeq" id="WP_009070002.1">
    <property type="nucleotide sequence ID" value="NZ_JH597761.1"/>
</dbReference>
<evidence type="ECO:0000313" key="2">
    <source>
        <dbReference type="Proteomes" id="UP000003980"/>
    </source>
</evidence>
<dbReference type="AlphaFoldDB" id="H2C4P1"/>
<dbReference type="InterPro" id="IPR035940">
    <property type="entry name" value="CAP_sf"/>
</dbReference>
<gene>
    <name evidence="1" type="ORF">MetMK1DRAFT_00003350</name>
</gene>
<proteinExistence type="predicted"/>
<sequence>MSLPKALVDYLNSLRKENGIPSVNYANSGTSNLRARYMLDHNLFSHYDLEGVHPGYYFTKTSNYYGGEESIGMTFYGRPVLRDGVQVMREAKRILYRMLYEDEESNWGHRDSLLDPCFNYSDISVAWDSRRIFVVVTMISAWVDWVLTPRLQGNVFKMRGKVRVMSPTHVLVLRDEPHPGNVSRRYYTLGEVVAGVSPQGIYQGIETIRPTRWELGRNLDVEFPLDLEKGLTTVLVLGRDPRGISWSPLGQRRPGECKLLTYTLRT</sequence>
<evidence type="ECO:0008006" key="3">
    <source>
        <dbReference type="Google" id="ProtNLM"/>
    </source>
</evidence>
<dbReference type="OrthoDB" id="43989at2157"/>
<reference evidence="1 2" key="1">
    <citation type="submission" date="2012-01" db="EMBL/GenBank/DDBJ databases">
        <title>Improved High-Quality Draft sequence of Metallosphaera yellowstonensis MK1.</title>
        <authorList>
            <consortium name="US DOE Joint Genome Institute"/>
            <person name="Lucas S."/>
            <person name="Han J."/>
            <person name="Cheng J.-F."/>
            <person name="Goodwin L."/>
            <person name="Pitluck S."/>
            <person name="Peters L."/>
            <person name="Teshima H."/>
            <person name="Detter J.C."/>
            <person name="Han C."/>
            <person name="Tapia R."/>
            <person name="Land M."/>
            <person name="Hauser L."/>
            <person name="Kyrpides N."/>
            <person name="Kozubal M."/>
            <person name="Macur R.E."/>
            <person name="Jay Z."/>
            <person name="Inskeep W."/>
            <person name="Woyke T."/>
        </authorList>
    </citation>
    <scope>NUCLEOTIDE SEQUENCE [LARGE SCALE GENOMIC DNA]</scope>
    <source>
        <strain evidence="1 2">MK1</strain>
    </source>
</reference>
<dbReference type="eggNOG" id="arCOG03962">
    <property type="taxonomic scope" value="Archaea"/>
</dbReference>
<organism evidence="1 2">
    <name type="scientific">Metallosphaera yellowstonensis MK1</name>
    <dbReference type="NCBI Taxonomy" id="671065"/>
    <lineage>
        <taxon>Archaea</taxon>
        <taxon>Thermoproteota</taxon>
        <taxon>Thermoprotei</taxon>
        <taxon>Sulfolobales</taxon>
        <taxon>Sulfolobaceae</taxon>
        <taxon>Metallosphaera</taxon>
    </lineage>
</organism>
<accession>H2C4P1</accession>
<dbReference type="Proteomes" id="UP000003980">
    <property type="component" value="Unassembled WGS sequence"/>
</dbReference>
<dbReference type="HOGENOM" id="CLU_1044329_0_0_2"/>
<evidence type="ECO:0000313" key="1">
    <source>
        <dbReference type="EMBL" id="EHP69833.1"/>
    </source>
</evidence>